<evidence type="ECO:0000313" key="2">
    <source>
        <dbReference type="Proteomes" id="UP000614601"/>
    </source>
</evidence>
<reference evidence="1" key="1">
    <citation type="submission" date="2020-09" db="EMBL/GenBank/DDBJ databases">
        <authorList>
            <person name="Kikuchi T."/>
        </authorList>
    </citation>
    <scope>NUCLEOTIDE SEQUENCE</scope>
    <source>
        <strain evidence="1">SH1</strain>
    </source>
</reference>
<proteinExistence type="predicted"/>
<evidence type="ECO:0000313" key="1">
    <source>
        <dbReference type="EMBL" id="CAD5228831.1"/>
    </source>
</evidence>
<dbReference type="Proteomes" id="UP000783686">
    <property type="component" value="Unassembled WGS sequence"/>
</dbReference>
<protein>
    <submittedName>
        <fullName evidence="1">Uncharacterized protein</fullName>
    </submittedName>
</protein>
<dbReference type="EMBL" id="CAJFCW020000006">
    <property type="protein sequence ID" value="CAG9125098.1"/>
    <property type="molecule type" value="Genomic_DNA"/>
</dbReference>
<name>A0A811LNU7_9BILA</name>
<organism evidence="1 2">
    <name type="scientific">Bursaphelenchus okinawaensis</name>
    <dbReference type="NCBI Taxonomy" id="465554"/>
    <lineage>
        <taxon>Eukaryota</taxon>
        <taxon>Metazoa</taxon>
        <taxon>Ecdysozoa</taxon>
        <taxon>Nematoda</taxon>
        <taxon>Chromadorea</taxon>
        <taxon>Rhabditida</taxon>
        <taxon>Tylenchina</taxon>
        <taxon>Tylenchomorpha</taxon>
        <taxon>Aphelenchoidea</taxon>
        <taxon>Aphelenchoididae</taxon>
        <taxon>Bursaphelenchus</taxon>
    </lineage>
</organism>
<keyword evidence="2" id="KW-1185">Reference proteome</keyword>
<comment type="caution">
    <text evidence="1">The sequence shown here is derived from an EMBL/GenBank/DDBJ whole genome shotgun (WGS) entry which is preliminary data.</text>
</comment>
<sequence>MSLKTTPGNVSSDFYCLLLTTRYPSLKDMVTRPGCACSSYQCDVGLKYKLEFDDIKDGIKNGSCYDSDKKEVVYTRSALCIAKFEVNPDDPPDKLITIDDIYAKSKLDIQYKTDKYCLELADIKCYKVRTKGQLQCKCCCVTTADNPCNDYSQNPEFKDTLLSCANGFKEPDLQDQLVLPYLFSPTPTAYPSSFVNNSKVFYDLYTAYDTVMEYVTIRIKDRVVLTRGVLYFINSSVSSIQVNTKFAYLCDYNRNYISFGSGNCKCALDVTYKAGNRHLDCCCRPNSVDVLLKSVNSLYRNHLIRDFQAELQPDGLHYRESTDLFQYLLQIQNSITKLI</sequence>
<dbReference type="AlphaFoldDB" id="A0A811LNU7"/>
<gene>
    <name evidence="1" type="ORF">BOKJ2_LOCUS12890</name>
</gene>
<dbReference type="EMBL" id="CAJFDH010000006">
    <property type="protein sequence ID" value="CAD5228831.1"/>
    <property type="molecule type" value="Genomic_DNA"/>
</dbReference>
<dbReference type="Proteomes" id="UP000614601">
    <property type="component" value="Unassembled WGS sequence"/>
</dbReference>
<accession>A0A811LNU7</accession>